<protein>
    <submittedName>
        <fullName evidence="1">Cell envelope biogenesis protein OmpA</fullName>
    </submittedName>
</protein>
<dbReference type="PROSITE" id="PS51257">
    <property type="entry name" value="PROKAR_LIPOPROTEIN"/>
    <property type="match status" value="1"/>
</dbReference>
<proteinExistence type="predicted"/>
<accession>A0ABT3M3P7</accession>
<dbReference type="RefSeq" id="WP_265357068.1">
    <property type="nucleotide sequence ID" value="NZ_JAMQPR010000001.1"/>
</dbReference>
<gene>
    <name evidence="1" type="ORF">ND855_02630</name>
</gene>
<reference evidence="1 2" key="1">
    <citation type="submission" date="2022-06" db="EMBL/GenBank/DDBJ databases">
        <title>Leptospira isolates from biofilms formed at urban environments.</title>
        <authorList>
            <person name="Ribeiro P.S."/>
            <person name="Sousa T."/>
            <person name="Carvalho N."/>
            <person name="Aburjaile F."/>
            <person name="Neves F."/>
            <person name="Oliveira D."/>
            <person name="Blanco L."/>
            <person name="Lima J."/>
            <person name="Costa F."/>
            <person name="Brenig B."/>
            <person name="Soares S."/>
            <person name="Ramos R."/>
            <person name="Goes-Neto A."/>
            <person name="Matiuzzi M."/>
            <person name="Azevedo V."/>
            <person name="Ristow P."/>
        </authorList>
    </citation>
    <scope>NUCLEOTIDE SEQUENCE [LARGE SCALE GENOMIC DNA]</scope>
    <source>
        <strain evidence="1 2">VSF14</strain>
    </source>
</reference>
<comment type="caution">
    <text evidence="1">The sequence shown here is derived from an EMBL/GenBank/DDBJ whole genome shotgun (WGS) entry which is preliminary data.</text>
</comment>
<organism evidence="1 2">
    <name type="scientific">Leptospira paudalimensis</name>
    <dbReference type="NCBI Taxonomy" id="2950024"/>
    <lineage>
        <taxon>Bacteria</taxon>
        <taxon>Pseudomonadati</taxon>
        <taxon>Spirochaetota</taxon>
        <taxon>Spirochaetia</taxon>
        <taxon>Leptospirales</taxon>
        <taxon>Leptospiraceae</taxon>
        <taxon>Leptospira</taxon>
    </lineage>
</organism>
<keyword evidence="2" id="KW-1185">Reference proteome</keyword>
<evidence type="ECO:0000313" key="2">
    <source>
        <dbReference type="Proteomes" id="UP001208794"/>
    </source>
</evidence>
<dbReference type="Proteomes" id="UP001208794">
    <property type="component" value="Unassembled WGS sequence"/>
</dbReference>
<dbReference type="Gene3D" id="3.30.1330.60">
    <property type="entry name" value="OmpA-like domain"/>
    <property type="match status" value="1"/>
</dbReference>
<dbReference type="InterPro" id="IPR036737">
    <property type="entry name" value="OmpA-like_sf"/>
</dbReference>
<name>A0ABT3M3P7_9LEPT</name>
<dbReference type="EMBL" id="JAMQPR010000001">
    <property type="protein sequence ID" value="MCW7503006.1"/>
    <property type="molecule type" value="Genomic_DNA"/>
</dbReference>
<sequence>MMNLFKKANFKIHVFSVILSLVSMSCAWHGIPLEKRKHLPLSPSNGCDSNIEIRTYRVLFLLPIFEHNLNKEKDTNPTDIFVVETNSFAKPWDIIFTTLGFLVSFNSSTDRLVVCPKKLVLEALQSQDNNPNIPSKLPFWYSNGNPNPIHSINFPPDDHTLTEESKETLISFTREVLKSEISFKIVLVGKSYTSGDIAYQSRLVKRRFDEIKQILTKESIDENRIQSLIADGKIRTSNPEKHADSHSTISIYLVKN</sequence>
<dbReference type="SUPFAM" id="SSF103088">
    <property type="entry name" value="OmpA-like"/>
    <property type="match status" value="1"/>
</dbReference>
<evidence type="ECO:0000313" key="1">
    <source>
        <dbReference type="EMBL" id="MCW7503006.1"/>
    </source>
</evidence>